<name>A0AA86RDY5_9EUKA</name>
<dbReference type="EMBL" id="CATOUU010001173">
    <property type="protein sequence ID" value="CAI9976216.1"/>
    <property type="molecule type" value="Genomic_DNA"/>
</dbReference>
<dbReference type="AlphaFoldDB" id="A0AA86RDY5"/>
<keyword evidence="3" id="KW-1185">Reference proteome</keyword>
<reference evidence="1" key="1">
    <citation type="submission" date="2023-06" db="EMBL/GenBank/DDBJ databases">
        <authorList>
            <person name="Kurt Z."/>
        </authorList>
    </citation>
    <scope>NUCLEOTIDE SEQUENCE</scope>
</reference>
<sequence length="159" mass="19431">MSSQDMLGNDTTIIAQLQNLSKQDFYTKLYKFGLEKIYGKSFDNIEQKQIILEINKLTPIQQKIFWNFVQSYDQQKTQSVQEYFRRTYCKIIYTDNINDVDRLYILKYIADNKELPLKKQLEWLVENYFVFRDVFPEQVYRYIQEQNKKLQLKTWNMSE</sequence>
<comment type="caution">
    <text evidence="1">The sequence shown here is derived from an EMBL/GenBank/DDBJ whole genome shotgun (WGS) entry which is preliminary data.</text>
</comment>
<evidence type="ECO:0000313" key="1">
    <source>
        <dbReference type="EMBL" id="CAI9976216.1"/>
    </source>
</evidence>
<reference evidence="2 3" key="2">
    <citation type="submission" date="2024-07" db="EMBL/GenBank/DDBJ databases">
        <authorList>
            <person name="Akdeniz Z."/>
        </authorList>
    </citation>
    <scope>NUCLEOTIDE SEQUENCE [LARGE SCALE GENOMIC DNA]</scope>
</reference>
<evidence type="ECO:0000313" key="3">
    <source>
        <dbReference type="Proteomes" id="UP001642409"/>
    </source>
</evidence>
<protein>
    <submittedName>
        <fullName evidence="2">Hypothetical_protein</fullName>
    </submittedName>
</protein>
<accession>A0AA86RDY5</accession>
<evidence type="ECO:0000313" key="2">
    <source>
        <dbReference type="EMBL" id="CAL6001078.1"/>
    </source>
</evidence>
<gene>
    <name evidence="2" type="ORF">HINF_LOCUS17196</name>
    <name evidence="1" type="ORF">HINF_LOCUS63861</name>
</gene>
<dbReference type="Proteomes" id="UP001642409">
    <property type="component" value="Unassembled WGS sequence"/>
</dbReference>
<organism evidence="1">
    <name type="scientific">Hexamita inflata</name>
    <dbReference type="NCBI Taxonomy" id="28002"/>
    <lineage>
        <taxon>Eukaryota</taxon>
        <taxon>Metamonada</taxon>
        <taxon>Diplomonadida</taxon>
        <taxon>Hexamitidae</taxon>
        <taxon>Hexamitinae</taxon>
        <taxon>Hexamita</taxon>
    </lineage>
</organism>
<proteinExistence type="predicted"/>
<dbReference type="EMBL" id="CAXDID020000043">
    <property type="protein sequence ID" value="CAL6001078.1"/>
    <property type="molecule type" value="Genomic_DNA"/>
</dbReference>